<reference evidence="1 2" key="1">
    <citation type="submission" date="2023-01" db="EMBL/GenBank/DDBJ databases">
        <title>Analysis of 21 Apiospora genomes using comparative genomics revels a genus with tremendous synthesis potential of carbohydrate active enzymes and secondary metabolites.</title>
        <authorList>
            <person name="Sorensen T."/>
        </authorList>
    </citation>
    <scope>NUCLEOTIDE SEQUENCE [LARGE SCALE GENOMIC DNA]</scope>
    <source>
        <strain evidence="1 2">CBS 83171</strain>
    </source>
</reference>
<dbReference type="EMBL" id="JAQQWM010000005">
    <property type="protein sequence ID" value="KAK8063854.1"/>
    <property type="molecule type" value="Genomic_DNA"/>
</dbReference>
<sequence>MLTTILLSGVVLRNKAGDWISRQLRFDALTKATRSYAVSVTPDHTQIPLCQWTSDHFVRLGQYVYFGHVLDKINPNRFHSLSYAPVSMKMQLVSVGGTNSI</sequence>
<accession>A0ABR1UY36</accession>
<evidence type="ECO:0000313" key="1">
    <source>
        <dbReference type="EMBL" id="KAK8063854.1"/>
    </source>
</evidence>
<gene>
    <name evidence="1" type="ORF">PG996_008506</name>
</gene>
<protein>
    <submittedName>
        <fullName evidence="1">Phosphorylase superfamily protein</fullName>
    </submittedName>
</protein>
<evidence type="ECO:0000313" key="2">
    <source>
        <dbReference type="Proteomes" id="UP001446871"/>
    </source>
</evidence>
<keyword evidence="2" id="KW-1185">Reference proteome</keyword>
<organism evidence="1 2">
    <name type="scientific">Apiospora saccharicola</name>
    <dbReference type="NCBI Taxonomy" id="335842"/>
    <lineage>
        <taxon>Eukaryota</taxon>
        <taxon>Fungi</taxon>
        <taxon>Dikarya</taxon>
        <taxon>Ascomycota</taxon>
        <taxon>Pezizomycotina</taxon>
        <taxon>Sordariomycetes</taxon>
        <taxon>Xylariomycetidae</taxon>
        <taxon>Amphisphaeriales</taxon>
        <taxon>Apiosporaceae</taxon>
        <taxon>Apiospora</taxon>
    </lineage>
</organism>
<name>A0ABR1UY36_9PEZI</name>
<dbReference type="Proteomes" id="UP001446871">
    <property type="component" value="Unassembled WGS sequence"/>
</dbReference>
<comment type="caution">
    <text evidence="1">The sequence shown here is derived from an EMBL/GenBank/DDBJ whole genome shotgun (WGS) entry which is preliminary data.</text>
</comment>
<proteinExistence type="predicted"/>